<comment type="catalytic activity">
    <reaction evidence="7">
        <text>adenosine + H2O + H(+) = inosine + NH4(+)</text>
        <dbReference type="Rhea" id="RHEA:24408"/>
        <dbReference type="ChEBI" id="CHEBI:15377"/>
        <dbReference type="ChEBI" id="CHEBI:15378"/>
        <dbReference type="ChEBI" id="CHEBI:16335"/>
        <dbReference type="ChEBI" id="CHEBI:17596"/>
        <dbReference type="ChEBI" id="CHEBI:28938"/>
        <dbReference type="EC" id="3.5.4.4"/>
    </reaction>
    <physiologicalReaction direction="left-to-right" evidence="7">
        <dbReference type="Rhea" id="RHEA:24409"/>
    </physiologicalReaction>
</comment>
<evidence type="ECO:0000256" key="10">
    <source>
        <dbReference type="RuleBase" id="RU361274"/>
    </source>
</evidence>
<dbReference type="RefSeq" id="WP_073603259.1">
    <property type="nucleotide sequence ID" value="NZ_FQXZ01000015.1"/>
</dbReference>
<keyword evidence="5" id="KW-0378">Hydrolase</keyword>
<sequence length="240" mass="26286">MILPEWNAPARVRALSSVREGGVSTGCYESLNLGMHVGDSPEDVLFNRQIIRTKASMPGEPLWLNQTHSNRVVHVDRHPGAIIDADGVFTETPGVVCAVMTADCLPVLMTNAVGNQVAAVHAGWRGLADGILENSCRFFSGEIIAWMGPAIGKDAFEVGEDVVEAFTSFDGEAIKAFKPHTHHQGKWLADLALLATQRFNRQGVTAVFHSNQCTFSHSGRYFSYRRDGVTGRQASFIWFI</sequence>
<dbReference type="GO" id="GO:0005507">
    <property type="term" value="F:copper ion binding"/>
    <property type="evidence" value="ECO:0007669"/>
    <property type="project" value="TreeGrafter"/>
</dbReference>
<dbReference type="InterPro" id="IPR003730">
    <property type="entry name" value="Cu_polyphenol_OxRdtase"/>
</dbReference>
<dbReference type="EMBL" id="FQXZ01000015">
    <property type="protein sequence ID" value="SHI07691.1"/>
    <property type="molecule type" value="Genomic_DNA"/>
</dbReference>
<evidence type="ECO:0000256" key="9">
    <source>
        <dbReference type="ARBA" id="ARBA00049893"/>
    </source>
</evidence>
<evidence type="ECO:0000256" key="4">
    <source>
        <dbReference type="ARBA" id="ARBA00022723"/>
    </source>
</evidence>
<dbReference type="InterPro" id="IPR011324">
    <property type="entry name" value="Cytotoxic_necrot_fac-like_cat"/>
</dbReference>
<dbReference type="AlphaFoldDB" id="A0A1M5Y6H6"/>
<comment type="catalytic activity">
    <reaction evidence="1">
        <text>inosine + phosphate = alpha-D-ribose 1-phosphate + hypoxanthine</text>
        <dbReference type="Rhea" id="RHEA:27646"/>
        <dbReference type="ChEBI" id="CHEBI:17368"/>
        <dbReference type="ChEBI" id="CHEBI:17596"/>
        <dbReference type="ChEBI" id="CHEBI:43474"/>
        <dbReference type="ChEBI" id="CHEBI:57720"/>
        <dbReference type="EC" id="2.4.2.1"/>
    </reaction>
    <physiologicalReaction direction="left-to-right" evidence="1">
        <dbReference type="Rhea" id="RHEA:27647"/>
    </physiologicalReaction>
</comment>
<accession>A0A1M5Y6H6</accession>
<dbReference type="Pfam" id="PF02578">
    <property type="entry name" value="Cu-oxidase_4"/>
    <property type="match status" value="1"/>
</dbReference>
<dbReference type="Proteomes" id="UP000184608">
    <property type="component" value="Unassembled WGS sequence"/>
</dbReference>
<reference evidence="11 12" key="1">
    <citation type="submission" date="2016-11" db="EMBL/GenBank/DDBJ databases">
        <authorList>
            <person name="Jaros S."/>
            <person name="Januszkiewicz K."/>
            <person name="Wedrychowicz H."/>
        </authorList>
    </citation>
    <scope>NUCLEOTIDE SEQUENCE [LARGE SCALE GENOMIC DNA]</scope>
    <source>
        <strain evidence="11 12">CECT 7868</strain>
    </source>
</reference>
<dbReference type="OrthoDB" id="4279at2"/>
<dbReference type="InterPro" id="IPR038371">
    <property type="entry name" value="Cu_polyphenol_OxRdtase_sf"/>
</dbReference>
<evidence type="ECO:0000313" key="11">
    <source>
        <dbReference type="EMBL" id="SHI07691.1"/>
    </source>
</evidence>
<keyword evidence="12" id="KW-1185">Reference proteome</keyword>
<dbReference type="STRING" id="1216006.VA7868_01513"/>
<comment type="catalytic activity">
    <reaction evidence="9">
        <text>S-methyl-5'-thioadenosine + phosphate = 5-(methylsulfanyl)-alpha-D-ribose 1-phosphate + adenine</text>
        <dbReference type="Rhea" id="RHEA:11852"/>
        <dbReference type="ChEBI" id="CHEBI:16708"/>
        <dbReference type="ChEBI" id="CHEBI:17509"/>
        <dbReference type="ChEBI" id="CHEBI:43474"/>
        <dbReference type="ChEBI" id="CHEBI:58533"/>
        <dbReference type="EC" id="2.4.2.28"/>
    </reaction>
    <physiologicalReaction direction="left-to-right" evidence="9">
        <dbReference type="Rhea" id="RHEA:11853"/>
    </physiologicalReaction>
</comment>
<dbReference type="GO" id="GO:0017061">
    <property type="term" value="F:S-methyl-5-thioadenosine phosphorylase activity"/>
    <property type="evidence" value="ECO:0007669"/>
    <property type="project" value="UniProtKB-EC"/>
</dbReference>
<dbReference type="Gene3D" id="3.60.140.10">
    <property type="entry name" value="CNF1/YfiH-like putative cysteine hydrolases"/>
    <property type="match status" value="1"/>
</dbReference>
<comment type="similarity">
    <text evidence="2 10">Belongs to the purine nucleoside phosphorylase YfiH/LACC1 family.</text>
</comment>
<dbReference type="PANTHER" id="PTHR30616">
    <property type="entry name" value="UNCHARACTERIZED PROTEIN YFIH"/>
    <property type="match status" value="1"/>
</dbReference>
<dbReference type="GO" id="GO:0016787">
    <property type="term" value="F:hydrolase activity"/>
    <property type="evidence" value="ECO:0007669"/>
    <property type="project" value="UniProtKB-KW"/>
</dbReference>
<evidence type="ECO:0000313" key="12">
    <source>
        <dbReference type="Proteomes" id="UP000184608"/>
    </source>
</evidence>
<name>A0A1M5Y6H6_9VIBR</name>
<keyword evidence="3" id="KW-0808">Transferase</keyword>
<protein>
    <recommendedName>
        <fullName evidence="10">Purine nucleoside phosphorylase</fullName>
    </recommendedName>
</protein>
<comment type="catalytic activity">
    <reaction evidence="8">
        <text>adenosine + phosphate = alpha-D-ribose 1-phosphate + adenine</text>
        <dbReference type="Rhea" id="RHEA:27642"/>
        <dbReference type="ChEBI" id="CHEBI:16335"/>
        <dbReference type="ChEBI" id="CHEBI:16708"/>
        <dbReference type="ChEBI" id="CHEBI:43474"/>
        <dbReference type="ChEBI" id="CHEBI:57720"/>
        <dbReference type="EC" id="2.4.2.1"/>
    </reaction>
    <physiologicalReaction direction="left-to-right" evidence="8">
        <dbReference type="Rhea" id="RHEA:27643"/>
    </physiologicalReaction>
</comment>
<dbReference type="PANTHER" id="PTHR30616:SF2">
    <property type="entry name" value="PURINE NUCLEOSIDE PHOSPHORYLASE LACC1"/>
    <property type="match status" value="1"/>
</dbReference>
<evidence type="ECO:0000256" key="3">
    <source>
        <dbReference type="ARBA" id="ARBA00022679"/>
    </source>
</evidence>
<proteinExistence type="inferred from homology"/>
<dbReference type="CDD" id="cd16833">
    <property type="entry name" value="YfiH"/>
    <property type="match status" value="1"/>
</dbReference>
<evidence type="ECO:0000256" key="7">
    <source>
        <dbReference type="ARBA" id="ARBA00047989"/>
    </source>
</evidence>
<dbReference type="NCBIfam" id="TIGR00726">
    <property type="entry name" value="peptidoglycan editing factor PgeF"/>
    <property type="match status" value="1"/>
</dbReference>
<keyword evidence="4" id="KW-0479">Metal-binding</keyword>
<evidence type="ECO:0000256" key="5">
    <source>
        <dbReference type="ARBA" id="ARBA00022801"/>
    </source>
</evidence>
<evidence type="ECO:0000256" key="2">
    <source>
        <dbReference type="ARBA" id="ARBA00007353"/>
    </source>
</evidence>
<keyword evidence="6" id="KW-0862">Zinc</keyword>
<evidence type="ECO:0000256" key="8">
    <source>
        <dbReference type="ARBA" id="ARBA00048968"/>
    </source>
</evidence>
<dbReference type="SUPFAM" id="SSF64438">
    <property type="entry name" value="CNF1/YfiH-like putative cysteine hydrolases"/>
    <property type="match status" value="1"/>
</dbReference>
<evidence type="ECO:0000256" key="6">
    <source>
        <dbReference type="ARBA" id="ARBA00022833"/>
    </source>
</evidence>
<evidence type="ECO:0000256" key="1">
    <source>
        <dbReference type="ARBA" id="ARBA00000553"/>
    </source>
</evidence>
<gene>
    <name evidence="11" type="primary">yfiH</name>
    <name evidence="11" type="ORF">VA7868_01513</name>
</gene>
<organism evidence="11 12">
    <name type="scientific">Vibrio aerogenes CECT 7868</name>
    <dbReference type="NCBI Taxonomy" id="1216006"/>
    <lineage>
        <taxon>Bacteria</taxon>
        <taxon>Pseudomonadati</taxon>
        <taxon>Pseudomonadota</taxon>
        <taxon>Gammaproteobacteria</taxon>
        <taxon>Vibrionales</taxon>
        <taxon>Vibrionaceae</taxon>
        <taxon>Vibrio</taxon>
    </lineage>
</organism>